<keyword evidence="4 5" id="KW-0546">Nucleotide metabolism</keyword>
<feature type="domain" description="Adenosine deaminase" evidence="6">
    <location>
        <begin position="7"/>
        <end position="321"/>
    </location>
</feature>
<protein>
    <recommendedName>
        <fullName evidence="5">Adenine deaminase</fullName>
        <shortName evidence="5">ADE</shortName>
        <ecNumber evidence="5">3.5.4.2</ecNumber>
    </recommendedName>
    <alternativeName>
        <fullName evidence="5">Adenine aminohydrolase</fullName>
        <shortName evidence="5">AAH</shortName>
    </alternativeName>
</protein>
<comment type="similarity">
    <text evidence="5">Belongs to the metallo-dependent hydrolases superfamily. Adenosine and AMP deaminases family. Adenine deaminase type 2 subfamily.</text>
</comment>
<evidence type="ECO:0000313" key="7">
    <source>
        <dbReference type="EMBL" id="PWJ55416.1"/>
    </source>
</evidence>
<feature type="binding site" evidence="5">
    <location>
        <position position="14"/>
    </location>
    <ligand>
        <name>Zn(2+)</name>
        <dbReference type="ChEBI" id="CHEBI:29105"/>
        <note>catalytic</note>
    </ligand>
</feature>
<comment type="catalytic activity">
    <reaction evidence="5">
        <text>adenine + H2O + H(+) = hypoxanthine + NH4(+)</text>
        <dbReference type="Rhea" id="RHEA:23688"/>
        <dbReference type="ChEBI" id="CHEBI:15377"/>
        <dbReference type="ChEBI" id="CHEBI:15378"/>
        <dbReference type="ChEBI" id="CHEBI:16708"/>
        <dbReference type="ChEBI" id="CHEBI:17368"/>
        <dbReference type="ChEBI" id="CHEBI:28938"/>
        <dbReference type="EC" id="3.5.4.2"/>
    </reaction>
</comment>
<reference evidence="7 8" key="1">
    <citation type="submission" date="2018-03" db="EMBL/GenBank/DDBJ databases">
        <title>Genomic Encyclopedia of Archaeal and Bacterial Type Strains, Phase II (KMG-II): from individual species to whole genera.</title>
        <authorList>
            <person name="Goeker M."/>
        </authorList>
    </citation>
    <scope>NUCLEOTIDE SEQUENCE [LARGE SCALE GENOMIC DNA]</scope>
    <source>
        <strain evidence="7 8">DSM 44889</strain>
    </source>
</reference>
<evidence type="ECO:0000313" key="8">
    <source>
        <dbReference type="Proteomes" id="UP000245469"/>
    </source>
</evidence>
<dbReference type="SUPFAM" id="SSF51556">
    <property type="entry name" value="Metallo-dependent hydrolases"/>
    <property type="match status" value="1"/>
</dbReference>
<dbReference type="GO" id="GO:0006146">
    <property type="term" value="P:adenine catabolic process"/>
    <property type="evidence" value="ECO:0007669"/>
    <property type="project" value="UniProtKB-UniRule"/>
</dbReference>
<keyword evidence="8" id="KW-1185">Reference proteome</keyword>
<evidence type="ECO:0000256" key="1">
    <source>
        <dbReference type="ARBA" id="ARBA00022723"/>
    </source>
</evidence>
<dbReference type="GO" id="GO:0008270">
    <property type="term" value="F:zinc ion binding"/>
    <property type="evidence" value="ECO:0007669"/>
    <property type="project" value="UniProtKB-UniRule"/>
</dbReference>
<dbReference type="InterPro" id="IPR032466">
    <property type="entry name" value="Metal_Hydrolase"/>
</dbReference>
<evidence type="ECO:0000256" key="3">
    <source>
        <dbReference type="ARBA" id="ARBA00022833"/>
    </source>
</evidence>
<name>A0A316ACA0_9ACTN</name>
<feature type="site" description="Important for catalytic activity" evidence="5">
    <location>
        <position position="212"/>
    </location>
</feature>
<comment type="cofactor">
    <cofactor evidence="5">
        <name>Zn(2+)</name>
        <dbReference type="ChEBI" id="CHEBI:29105"/>
    </cofactor>
    <text evidence="5">Binds 1 zinc ion per subunit.</text>
</comment>
<dbReference type="RefSeq" id="WP_109773045.1">
    <property type="nucleotide sequence ID" value="NZ_QGDQ01000003.1"/>
</dbReference>
<dbReference type="NCBIfam" id="TIGR01430">
    <property type="entry name" value="aden_deam"/>
    <property type="match status" value="1"/>
</dbReference>
<feature type="binding site" evidence="5">
    <location>
        <position position="269"/>
    </location>
    <ligand>
        <name>Zn(2+)</name>
        <dbReference type="ChEBI" id="CHEBI:29105"/>
        <note>catalytic</note>
    </ligand>
</feature>
<dbReference type="PANTHER" id="PTHR43114:SF6">
    <property type="entry name" value="ADENINE DEAMINASE"/>
    <property type="match status" value="1"/>
</dbReference>
<keyword evidence="3 5" id="KW-0862">Zinc</keyword>
<gene>
    <name evidence="7" type="ORF">BXY45_10386</name>
</gene>
<dbReference type="GO" id="GO:0043103">
    <property type="term" value="P:hypoxanthine salvage"/>
    <property type="evidence" value="ECO:0007669"/>
    <property type="project" value="UniProtKB-UniRule"/>
</dbReference>
<feature type="binding site" evidence="5">
    <location>
        <position position="188"/>
    </location>
    <ligand>
        <name>Zn(2+)</name>
        <dbReference type="ChEBI" id="CHEBI:29105"/>
        <note>catalytic</note>
    </ligand>
</feature>
<evidence type="ECO:0000256" key="4">
    <source>
        <dbReference type="ARBA" id="ARBA00023080"/>
    </source>
</evidence>
<dbReference type="Pfam" id="PF00962">
    <property type="entry name" value="A_deaminase"/>
    <property type="match status" value="1"/>
</dbReference>
<dbReference type="EMBL" id="QGDQ01000003">
    <property type="protein sequence ID" value="PWJ55416.1"/>
    <property type="molecule type" value="Genomic_DNA"/>
</dbReference>
<dbReference type="InterPro" id="IPR028892">
    <property type="entry name" value="ADE"/>
</dbReference>
<dbReference type="Proteomes" id="UP000245469">
    <property type="component" value="Unassembled WGS sequence"/>
</dbReference>
<dbReference type="InterPro" id="IPR006330">
    <property type="entry name" value="Ado/ade_deaminase"/>
</dbReference>
<dbReference type="AlphaFoldDB" id="A0A316ACA0"/>
<proteinExistence type="inferred from homology"/>
<dbReference type="HAMAP" id="MF_01962">
    <property type="entry name" value="Adenine_deaminase"/>
    <property type="match status" value="1"/>
</dbReference>
<dbReference type="GO" id="GO:0009117">
    <property type="term" value="P:nucleotide metabolic process"/>
    <property type="evidence" value="ECO:0007669"/>
    <property type="project" value="UniProtKB-KW"/>
</dbReference>
<dbReference type="GO" id="GO:0000034">
    <property type="term" value="F:adenine deaminase activity"/>
    <property type="evidence" value="ECO:0007669"/>
    <property type="project" value="UniProtKB-UniRule"/>
</dbReference>
<evidence type="ECO:0000256" key="5">
    <source>
        <dbReference type="HAMAP-Rule" id="MF_01962"/>
    </source>
</evidence>
<keyword evidence="1 5" id="KW-0479">Metal-binding</keyword>
<feature type="active site" description="Proton donor" evidence="5">
    <location>
        <position position="191"/>
    </location>
</feature>
<dbReference type="OrthoDB" id="105475at2"/>
<organism evidence="7 8">
    <name type="scientific">Quadrisphaera granulorum</name>
    <dbReference type="NCBI Taxonomy" id="317664"/>
    <lineage>
        <taxon>Bacteria</taxon>
        <taxon>Bacillati</taxon>
        <taxon>Actinomycetota</taxon>
        <taxon>Actinomycetes</taxon>
        <taxon>Kineosporiales</taxon>
        <taxon>Kineosporiaceae</taxon>
        <taxon>Quadrisphaera</taxon>
    </lineage>
</organism>
<dbReference type="PANTHER" id="PTHR43114">
    <property type="entry name" value="ADENINE DEAMINASE"/>
    <property type="match status" value="1"/>
</dbReference>
<comment type="function">
    <text evidence="5">Catalyzes the hydrolytic deamination of adenine to hypoxanthine. Plays an important role in the purine salvage pathway and in nitrogen catabolism.</text>
</comment>
<evidence type="ECO:0000256" key="2">
    <source>
        <dbReference type="ARBA" id="ARBA00022801"/>
    </source>
</evidence>
<dbReference type="EC" id="3.5.4.2" evidence="5"/>
<evidence type="ECO:0000259" key="6">
    <source>
        <dbReference type="Pfam" id="PF00962"/>
    </source>
</evidence>
<feature type="binding site" evidence="5">
    <location>
        <position position="270"/>
    </location>
    <ligand>
        <name>substrate</name>
    </ligand>
</feature>
<dbReference type="Gene3D" id="3.20.20.140">
    <property type="entry name" value="Metal-dependent hydrolases"/>
    <property type="match status" value="1"/>
</dbReference>
<dbReference type="InterPro" id="IPR001365">
    <property type="entry name" value="A_deaminase_dom"/>
</dbReference>
<accession>A0A316ACA0</accession>
<keyword evidence="2 5" id="KW-0378">Hydrolase</keyword>
<sequence>MDAALLPKAELHVHVEGTLEPELVVELARRHRVALPTADPELLRAARHFTDLQSFLDQYYDAAELLRTEQDFHDLMAAYLARAERAGVRRAEVFLDPQHHTGRGVPLEAVFGGLSAAAAASPVSVDLIPCFLRHLGPDAALEALRTWLPYREHFIGVGLDSTEIGNPPAAYAPAYALAAAEGLHRTAHVGEEGTSADVAEALDTLGIERLDHGNHALDDVEVVARLRDAGTPLTVCPLSNVALRVVDDLTAHPLPAMLDAGLVVTVNSDDPAYFGGYVDDNFRALRDVVGLTDAQLTQLAIASFDASFAEPAARATWRSEVLAAALIP</sequence>
<dbReference type="GO" id="GO:0005829">
    <property type="term" value="C:cytosol"/>
    <property type="evidence" value="ECO:0007669"/>
    <property type="project" value="TreeGrafter"/>
</dbReference>
<feature type="binding site" evidence="5">
    <location>
        <position position="12"/>
    </location>
    <ligand>
        <name>Zn(2+)</name>
        <dbReference type="ChEBI" id="CHEBI:29105"/>
        <note>catalytic</note>
    </ligand>
</feature>
<comment type="caution">
    <text evidence="7">The sequence shown here is derived from an EMBL/GenBank/DDBJ whole genome shotgun (WGS) entry which is preliminary data.</text>
</comment>